<evidence type="ECO:0000256" key="2">
    <source>
        <dbReference type="SAM" id="SignalP"/>
    </source>
</evidence>
<sequence>MKKFTLLTISILLSSSFLFSQSLWKHRSGPNFLPNDTVLSIDSKGDTLMLGTIDGLIIKTPQQQTLLTTADGLASDTIDKIEVADDGRFIAYHFGSSLISYYDGTSFSVIETENSFSGPAFDLESDADNVFYVSSFNELFKLSGDSLISVGPAFYTFRGINSLARGGDNVYSFYNDTLFEYKNGSLISQYTKQGIEKLDDGDRVLVQTTVGIDDDFYRFDSQNGFVDIDPNDNYSIGTQYQTIIYSDSSIVLVERGGALEQLDDSQKTLSSLNTGTLVSPSNMTKWLDQYIIISSENGYLESYDERLTLEEEKISSINNMNLRLNPNGSMGAISDYRNGYDQFKGKAVFYSATNWMSGEVSSTQSIRFAGDLHPGLDEGQNIESMRTNSGPYSNNYDVFKNHKAWKVTSAQIDSHIVNYSDPGYVIPAGINSWPAHGAVARGQATCMAPFVDVNQNGIYEPEQGEYPQIRGDEALYAVFNDNYLRSTIGEQPMGVEGHVMLYSYESNDPELNNTVFLNYRIVNRGAKDYVNFRFGHNMDSNLGSAADDYTGCDTNNNFFYFYNGDNYDEGIYGFDSLPAAYGVAYLNHNLTSYRSYSFGTNWRGAPFNAVEYHHLLNGRYKNGQEPEDLQGQPTSFMYSGDPVTNTGWTELNQGNSPSTKRGVGAISIPQFNSGDTVEIDMALTLAENDGTVDNFEVVGDLRSQVQDIQQWYNNQQFDPWEYDCNAYNSVPDHDLTENSSFKLYPNPTESRINIEFQEELSQPARIEIYNAVGALVRSEYRTGKRVQVQLSSLNSGYYLIRVKTESIVESKPLIVR</sequence>
<keyword evidence="1 2" id="KW-0732">Signal</keyword>
<dbReference type="AlphaFoldDB" id="A0A6N6M418"/>
<gene>
    <name evidence="4" type="ORF">F3059_13370</name>
</gene>
<dbReference type="InterPro" id="IPR026444">
    <property type="entry name" value="Secre_tail"/>
</dbReference>
<dbReference type="NCBIfam" id="TIGR04183">
    <property type="entry name" value="Por_Secre_tail"/>
    <property type="match status" value="1"/>
</dbReference>
<organism evidence="4 5">
    <name type="scientific">Salibacter halophilus</name>
    <dbReference type="NCBI Taxonomy" id="1803916"/>
    <lineage>
        <taxon>Bacteria</taxon>
        <taxon>Pseudomonadati</taxon>
        <taxon>Bacteroidota</taxon>
        <taxon>Flavobacteriia</taxon>
        <taxon>Flavobacteriales</taxon>
        <taxon>Salibacteraceae</taxon>
        <taxon>Salibacter</taxon>
    </lineage>
</organism>
<reference evidence="4 5" key="1">
    <citation type="submission" date="2019-09" db="EMBL/GenBank/DDBJ databases">
        <title>Genomes of Cryomorphaceae.</title>
        <authorList>
            <person name="Bowman J.P."/>
        </authorList>
    </citation>
    <scope>NUCLEOTIDE SEQUENCE [LARGE SCALE GENOMIC DNA]</scope>
    <source>
        <strain evidence="4 5">KCTC 52047</strain>
    </source>
</reference>
<accession>A0A6N6M418</accession>
<dbReference type="EMBL" id="WACR01000014">
    <property type="protein sequence ID" value="KAB1061808.1"/>
    <property type="molecule type" value="Genomic_DNA"/>
</dbReference>
<dbReference type="RefSeq" id="WP_151170130.1">
    <property type="nucleotide sequence ID" value="NZ_WACR01000014.1"/>
</dbReference>
<proteinExistence type="predicted"/>
<evidence type="ECO:0000256" key="1">
    <source>
        <dbReference type="ARBA" id="ARBA00022729"/>
    </source>
</evidence>
<evidence type="ECO:0000313" key="5">
    <source>
        <dbReference type="Proteomes" id="UP000435357"/>
    </source>
</evidence>
<comment type="caution">
    <text evidence="4">The sequence shown here is derived from an EMBL/GenBank/DDBJ whole genome shotgun (WGS) entry which is preliminary data.</text>
</comment>
<evidence type="ECO:0000313" key="4">
    <source>
        <dbReference type="EMBL" id="KAB1061808.1"/>
    </source>
</evidence>
<feature type="domain" description="Secretion system C-terminal sorting" evidence="3">
    <location>
        <begin position="743"/>
        <end position="814"/>
    </location>
</feature>
<protein>
    <submittedName>
        <fullName evidence="4">T9SS type A sorting domain-containing protein</fullName>
    </submittedName>
</protein>
<evidence type="ECO:0000259" key="3">
    <source>
        <dbReference type="Pfam" id="PF18962"/>
    </source>
</evidence>
<dbReference type="Pfam" id="PF18962">
    <property type="entry name" value="Por_Secre_tail"/>
    <property type="match status" value="1"/>
</dbReference>
<name>A0A6N6M418_9FLAO</name>
<dbReference type="OrthoDB" id="9807496at2"/>
<keyword evidence="5" id="KW-1185">Reference proteome</keyword>
<feature type="chain" id="PRO_5026883874" evidence="2">
    <location>
        <begin position="21"/>
        <end position="816"/>
    </location>
</feature>
<feature type="signal peptide" evidence="2">
    <location>
        <begin position="1"/>
        <end position="20"/>
    </location>
</feature>
<dbReference type="Proteomes" id="UP000435357">
    <property type="component" value="Unassembled WGS sequence"/>
</dbReference>